<reference evidence="2 3" key="1">
    <citation type="submission" date="2020-08" db="EMBL/GenBank/DDBJ databases">
        <title>Description of novel Flavobacterium F-392 isolate.</title>
        <authorList>
            <person name="Saticioglu I.B."/>
            <person name="Duman M."/>
            <person name="Altun S."/>
        </authorList>
    </citation>
    <scope>NUCLEOTIDE SEQUENCE [LARGE SCALE GENOMIC DNA]</scope>
    <source>
        <strain evidence="2 3">F-392</strain>
    </source>
</reference>
<protein>
    <recommendedName>
        <fullName evidence="4">Chain length determinant protein</fullName>
    </recommendedName>
</protein>
<keyword evidence="1" id="KW-1133">Transmembrane helix</keyword>
<dbReference type="AlphaFoldDB" id="A0A923SFY8"/>
<dbReference type="Proteomes" id="UP000641454">
    <property type="component" value="Unassembled WGS sequence"/>
</dbReference>
<proteinExistence type="predicted"/>
<dbReference type="RefSeq" id="WP_187018994.1">
    <property type="nucleotide sequence ID" value="NZ_JACRUK010000026.1"/>
</dbReference>
<organism evidence="2 3">
    <name type="scientific">Flavobacterium muglaense</name>
    <dbReference type="NCBI Taxonomy" id="2764716"/>
    <lineage>
        <taxon>Bacteria</taxon>
        <taxon>Pseudomonadati</taxon>
        <taxon>Bacteroidota</taxon>
        <taxon>Flavobacteriia</taxon>
        <taxon>Flavobacteriales</taxon>
        <taxon>Flavobacteriaceae</taxon>
        <taxon>Flavobacterium</taxon>
    </lineage>
</organism>
<evidence type="ECO:0008006" key="4">
    <source>
        <dbReference type="Google" id="ProtNLM"/>
    </source>
</evidence>
<gene>
    <name evidence="2" type="ORF">H8R25_11125</name>
</gene>
<keyword evidence="3" id="KW-1185">Reference proteome</keyword>
<sequence>MSTNVPQSQDNHEIDLFMIFNKVGNFFQWINAMLFKMIRFFIKNAIILIVLIFLGFGIGLYLDSNFKTYRQQLIVEPKFESTDYLYHKIALLESKISEHDVAFLKGIGIQDVSEIKAITVEPIVDIYKFINSNGQNMELLKLMAQNGDLKTIVEETTTSKNYAYHTISIETKTKVNEASIQPILKYLNTSNYYDAYKKVFRSNLAQKIQVKKEIITQIDGIIAQFTLGDGLNAKGDKLVYNNENLQLNNMVRTKDSLTNMLGYLNIDLLDSNKIINDKSLILNKVKTKALNGKLKLVIPFLFVFLFIFGCLFRSFYKKQAALAQL</sequence>
<dbReference type="EMBL" id="JACRUL010000025">
    <property type="protein sequence ID" value="MBC5844990.1"/>
    <property type="molecule type" value="Genomic_DNA"/>
</dbReference>
<feature type="transmembrane region" description="Helical" evidence="1">
    <location>
        <begin position="296"/>
        <end position="316"/>
    </location>
</feature>
<evidence type="ECO:0000313" key="3">
    <source>
        <dbReference type="Proteomes" id="UP000641454"/>
    </source>
</evidence>
<feature type="transmembrane region" description="Helical" evidence="1">
    <location>
        <begin position="41"/>
        <end position="62"/>
    </location>
</feature>
<name>A0A923SFY8_9FLAO</name>
<accession>A0A923SFY8</accession>
<keyword evidence="1" id="KW-0812">Transmembrane</keyword>
<comment type="caution">
    <text evidence="2">The sequence shown here is derived from an EMBL/GenBank/DDBJ whole genome shotgun (WGS) entry which is preliminary data.</text>
</comment>
<evidence type="ECO:0000256" key="1">
    <source>
        <dbReference type="SAM" id="Phobius"/>
    </source>
</evidence>
<keyword evidence="1" id="KW-0472">Membrane</keyword>
<evidence type="ECO:0000313" key="2">
    <source>
        <dbReference type="EMBL" id="MBC5844990.1"/>
    </source>
</evidence>